<name>A0AAU8IFM9_9BACL</name>
<protein>
    <submittedName>
        <fullName evidence="1">YpmS family protein</fullName>
    </submittedName>
</protein>
<dbReference type="EMBL" id="CP159510">
    <property type="protein sequence ID" value="XCJ16805.1"/>
    <property type="molecule type" value="Genomic_DNA"/>
</dbReference>
<sequence length="206" mass="23505">MLTGLRKARHQKRERNFWKTAFFVLLLLILAAVLFLTIALTGGSSEKEIQQDNLDDKSRSEAIFTVQANRQQLESLINNQIRSAENDRLTYHVTIGKHLVLKGHFRLLFTGIPFSLTFDPKVSHGDIILKEADVKIGSLNLPDKEVLSFLKAGTDFPEWVVINPNHREIYINLTQVKIQDGLYLRAETINLPDEVSFTVHQQDKGK</sequence>
<gene>
    <name evidence="1" type="ORF">ABNN70_14405</name>
</gene>
<organism evidence="1">
    <name type="scientific">Sporolactobacillus sp. Y61</name>
    <dbReference type="NCBI Taxonomy" id="3160863"/>
    <lineage>
        <taxon>Bacteria</taxon>
        <taxon>Bacillati</taxon>
        <taxon>Bacillota</taxon>
        <taxon>Bacilli</taxon>
        <taxon>Bacillales</taxon>
        <taxon>Sporolactobacillaceae</taxon>
        <taxon>Sporolactobacillus</taxon>
    </lineage>
</organism>
<dbReference type="AlphaFoldDB" id="A0AAU8IFM9"/>
<proteinExistence type="predicted"/>
<reference evidence="1" key="1">
    <citation type="submission" date="2024-06" db="EMBL/GenBank/DDBJ databases">
        <authorList>
            <person name="Fan A."/>
            <person name="Zhang F.Y."/>
            <person name="Zhang L."/>
        </authorList>
    </citation>
    <scope>NUCLEOTIDE SEQUENCE</scope>
    <source>
        <strain evidence="1">Y61</strain>
    </source>
</reference>
<dbReference type="RefSeq" id="WP_353948184.1">
    <property type="nucleotide sequence ID" value="NZ_CP159510.1"/>
</dbReference>
<accession>A0AAU8IFM9</accession>
<dbReference type="InterPro" id="IPR018672">
    <property type="entry name" value="DUF2140"/>
</dbReference>
<evidence type="ECO:0000313" key="1">
    <source>
        <dbReference type="EMBL" id="XCJ16805.1"/>
    </source>
</evidence>
<dbReference type="Pfam" id="PF09911">
    <property type="entry name" value="DUF2140"/>
    <property type="match status" value="1"/>
</dbReference>